<dbReference type="EMBL" id="OX459946">
    <property type="protein sequence ID" value="CAI9153462.1"/>
    <property type="molecule type" value="Genomic_DNA"/>
</dbReference>
<organism evidence="2 3">
    <name type="scientific">Rangifer tarandus platyrhynchus</name>
    <name type="common">Svalbard reindeer</name>
    <dbReference type="NCBI Taxonomy" id="3082113"/>
    <lineage>
        <taxon>Eukaryota</taxon>
        <taxon>Metazoa</taxon>
        <taxon>Chordata</taxon>
        <taxon>Craniata</taxon>
        <taxon>Vertebrata</taxon>
        <taxon>Euteleostomi</taxon>
        <taxon>Mammalia</taxon>
        <taxon>Eutheria</taxon>
        <taxon>Laurasiatheria</taxon>
        <taxon>Artiodactyla</taxon>
        <taxon>Ruminantia</taxon>
        <taxon>Pecora</taxon>
        <taxon>Cervidae</taxon>
        <taxon>Odocoileinae</taxon>
        <taxon>Rangifer</taxon>
    </lineage>
</organism>
<dbReference type="Proteomes" id="UP001176941">
    <property type="component" value="Chromosome 10"/>
</dbReference>
<gene>
    <name evidence="2" type="ORF">MRATA1EN1_LOCUS2424</name>
</gene>
<reference evidence="2" key="1">
    <citation type="submission" date="2023-04" db="EMBL/GenBank/DDBJ databases">
        <authorList>
            <consortium name="ELIXIR-Norway"/>
        </authorList>
    </citation>
    <scope>NUCLEOTIDE SEQUENCE [LARGE SCALE GENOMIC DNA]</scope>
</reference>
<name>A0ABN8XYQ8_RANTA</name>
<evidence type="ECO:0000313" key="3">
    <source>
        <dbReference type="Proteomes" id="UP001176941"/>
    </source>
</evidence>
<evidence type="ECO:0000256" key="1">
    <source>
        <dbReference type="SAM" id="MobiDB-lite"/>
    </source>
</evidence>
<feature type="compositionally biased region" description="Gly residues" evidence="1">
    <location>
        <begin position="26"/>
        <end position="35"/>
    </location>
</feature>
<feature type="region of interest" description="Disordered" evidence="1">
    <location>
        <begin position="235"/>
        <end position="256"/>
    </location>
</feature>
<accession>A0ABN8XYQ8</accession>
<protein>
    <submittedName>
        <fullName evidence="2">Uncharacterized protein</fullName>
    </submittedName>
</protein>
<keyword evidence="3" id="KW-1185">Reference proteome</keyword>
<proteinExistence type="predicted"/>
<sequence>MALVTVHSELRRNRDFAWRRPLQGRRWGGGGGQAGGYSNLYTYLEEPAPPPGQHPWGAGKGGRGAGRSERGASKLAAVRTGPARSRNLGTQGAAPPLQRPRTVEPPLARRTRRRSEESPPLSKSRNLHQVLERGDLSEVNSHKNSKSRLSEGGSRFPRPWPPSPLPHGEVWGRGAGTSSTRPKPASCAPERVLASPRLSQTTVAALKKLLRLQHRCWGDRPHTGHSLIWGGGLAGGGLIPDGTRGKHPPPLSLRQE</sequence>
<evidence type="ECO:0000313" key="2">
    <source>
        <dbReference type="EMBL" id="CAI9153462.1"/>
    </source>
</evidence>
<feature type="region of interest" description="Disordered" evidence="1">
    <location>
        <begin position="22"/>
        <end position="191"/>
    </location>
</feature>